<dbReference type="EMBL" id="JH598643">
    <property type="status" value="NOT_ANNOTATED_CDS"/>
    <property type="molecule type" value="Genomic_DNA"/>
</dbReference>
<dbReference type="InterPro" id="IPR038718">
    <property type="entry name" value="SNF2-like_sf"/>
</dbReference>
<dbReference type="SUPFAM" id="SSF52540">
    <property type="entry name" value="P-loop containing nucleoside triphosphate hydrolases"/>
    <property type="match status" value="1"/>
</dbReference>
<reference evidence="2" key="1">
    <citation type="journal article" date="2010" name="Science">
        <title>Signatures of adaptation to obligate biotrophy in the Hyaloperonospora arabidopsidis genome.</title>
        <authorList>
            <person name="Baxter L."/>
            <person name="Tripathy S."/>
            <person name="Ishaque N."/>
            <person name="Boot N."/>
            <person name="Cabral A."/>
            <person name="Kemen E."/>
            <person name="Thines M."/>
            <person name="Ah-Fong A."/>
            <person name="Anderson R."/>
            <person name="Badejoko W."/>
            <person name="Bittner-Eddy P."/>
            <person name="Boore J.L."/>
            <person name="Chibucos M.C."/>
            <person name="Coates M."/>
            <person name="Dehal P."/>
            <person name="Delehaunty K."/>
            <person name="Dong S."/>
            <person name="Downton P."/>
            <person name="Dumas B."/>
            <person name="Fabro G."/>
            <person name="Fronick C."/>
            <person name="Fuerstenberg S.I."/>
            <person name="Fulton L."/>
            <person name="Gaulin E."/>
            <person name="Govers F."/>
            <person name="Hughes L."/>
            <person name="Humphray S."/>
            <person name="Jiang R.H."/>
            <person name="Judelson H."/>
            <person name="Kamoun S."/>
            <person name="Kyung K."/>
            <person name="Meijer H."/>
            <person name="Minx P."/>
            <person name="Morris P."/>
            <person name="Nelson J."/>
            <person name="Phuntumart V."/>
            <person name="Qutob D."/>
            <person name="Rehmany A."/>
            <person name="Rougon-Cardoso A."/>
            <person name="Ryden P."/>
            <person name="Torto-Alalibo T."/>
            <person name="Studholme D."/>
            <person name="Wang Y."/>
            <person name="Win J."/>
            <person name="Wood J."/>
            <person name="Clifton S.W."/>
            <person name="Rogers J."/>
            <person name="Van den Ackerveken G."/>
            <person name="Jones J.D."/>
            <person name="McDowell J.M."/>
            <person name="Beynon J."/>
            <person name="Tyler B.M."/>
        </authorList>
    </citation>
    <scope>NUCLEOTIDE SEQUENCE [LARGE SCALE GENOMIC DNA]</scope>
    <source>
        <strain evidence="2">Emoy2</strain>
    </source>
</reference>
<keyword evidence="2" id="KW-1185">Reference proteome</keyword>
<protein>
    <recommendedName>
        <fullName evidence="3">SNF2 N-terminal domain-containing protein</fullName>
    </recommendedName>
</protein>
<sequence length="155" mass="16891">MGTGKTMMSISLVSVLQQCEGFGRALVLSPPHLVYKWRREILETVPGARVTVLNGPDTLQKLLRLRSAGAPSASSPEFFVLGRVRMRMGFHWRPAYSTRRIRLGEKEADQVVATVVACTDCGAMQTDAEGVPLVVESTESDRRLSVSAVAGRFGV</sequence>
<dbReference type="HOGENOM" id="CLU_1698908_0_0_1"/>
<dbReference type="InParanoid" id="M4C633"/>
<evidence type="ECO:0000313" key="2">
    <source>
        <dbReference type="Proteomes" id="UP000011713"/>
    </source>
</evidence>
<dbReference type="Proteomes" id="UP000011713">
    <property type="component" value="Unassembled WGS sequence"/>
</dbReference>
<name>M4C633_HYAAE</name>
<dbReference type="InterPro" id="IPR027417">
    <property type="entry name" value="P-loop_NTPase"/>
</dbReference>
<evidence type="ECO:0008006" key="3">
    <source>
        <dbReference type="Google" id="ProtNLM"/>
    </source>
</evidence>
<dbReference type="Gene3D" id="3.40.50.10810">
    <property type="entry name" value="Tandem AAA-ATPase domain"/>
    <property type="match status" value="1"/>
</dbReference>
<dbReference type="EnsemblProtists" id="HpaT814562">
    <property type="protein sequence ID" value="HpaP814562"/>
    <property type="gene ID" value="HpaG814562"/>
</dbReference>
<organism evidence="1 2">
    <name type="scientific">Hyaloperonospora arabidopsidis (strain Emoy2)</name>
    <name type="common">Downy mildew agent</name>
    <name type="synonym">Peronospora arabidopsidis</name>
    <dbReference type="NCBI Taxonomy" id="559515"/>
    <lineage>
        <taxon>Eukaryota</taxon>
        <taxon>Sar</taxon>
        <taxon>Stramenopiles</taxon>
        <taxon>Oomycota</taxon>
        <taxon>Peronosporomycetes</taxon>
        <taxon>Peronosporales</taxon>
        <taxon>Peronosporaceae</taxon>
        <taxon>Hyaloperonospora</taxon>
    </lineage>
</organism>
<accession>M4C633</accession>
<evidence type="ECO:0000313" key="1">
    <source>
        <dbReference type="EnsemblProtists" id="HpaP814562"/>
    </source>
</evidence>
<dbReference type="AlphaFoldDB" id="M4C633"/>
<proteinExistence type="predicted"/>
<reference evidence="1" key="2">
    <citation type="submission" date="2015-06" db="UniProtKB">
        <authorList>
            <consortium name="EnsemblProtists"/>
        </authorList>
    </citation>
    <scope>IDENTIFICATION</scope>
    <source>
        <strain evidence="1">Emoy2</strain>
    </source>
</reference>
<dbReference type="VEuPathDB" id="FungiDB:HpaG814562"/>